<feature type="transmembrane region" description="Helical" evidence="1">
    <location>
        <begin position="20"/>
        <end position="53"/>
    </location>
</feature>
<gene>
    <name evidence="2" type="ORF">GCM10011520_20670</name>
</gene>
<evidence type="ECO:0000313" key="3">
    <source>
        <dbReference type="Proteomes" id="UP000606498"/>
    </source>
</evidence>
<accession>A0ABQ1T3W8</accession>
<dbReference type="Proteomes" id="UP000606498">
    <property type="component" value="Unassembled WGS sequence"/>
</dbReference>
<proteinExistence type="predicted"/>
<sequence length="180" mass="20071">MRELLPWNTLAEYLSPSITLPWLNVSGLLLTLFALLITATIVWSSAVAASIFIKDRKQNWLPDMLSINIPLLLCLLLSHGLMMFMSRGISNLVNGLAQLGGSQWQFTGLARDSDIMPWFSILLWLGVGWSLLLAWKWAKPHSRSALSHIGLWGIGSSLIWLFLALRFGGIMLDTAAVRCH</sequence>
<feature type="transmembrane region" description="Helical" evidence="1">
    <location>
        <begin position="65"/>
        <end position="85"/>
    </location>
</feature>
<reference evidence="3" key="1">
    <citation type="journal article" date="2019" name="Int. J. Syst. Evol. Microbiol.">
        <title>The Global Catalogue of Microorganisms (GCM) 10K type strain sequencing project: providing services to taxonomists for standard genome sequencing and annotation.</title>
        <authorList>
            <consortium name="The Broad Institute Genomics Platform"/>
            <consortium name="The Broad Institute Genome Sequencing Center for Infectious Disease"/>
            <person name="Wu L."/>
            <person name="Ma J."/>
        </authorList>
    </citation>
    <scope>NUCLEOTIDE SEQUENCE [LARGE SCALE GENOMIC DNA]</scope>
    <source>
        <strain evidence="3">CGMCC 1.16033</strain>
    </source>
</reference>
<evidence type="ECO:0000256" key="1">
    <source>
        <dbReference type="SAM" id="Phobius"/>
    </source>
</evidence>
<dbReference type="EMBL" id="BMKO01000004">
    <property type="protein sequence ID" value="GGE80001.1"/>
    <property type="molecule type" value="Genomic_DNA"/>
</dbReference>
<keyword evidence="1" id="KW-1133">Transmembrane helix</keyword>
<feature type="transmembrane region" description="Helical" evidence="1">
    <location>
        <begin position="149"/>
        <end position="172"/>
    </location>
</feature>
<dbReference type="RefSeq" id="WP_157929113.1">
    <property type="nucleotide sequence ID" value="NZ_AP024618.1"/>
</dbReference>
<protein>
    <recommendedName>
        <fullName evidence="4">Yip1 domain-containing protein</fullName>
    </recommendedName>
</protein>
<organism evidence="2 3">
    <name type="scientific">Shewanella carassii</name>
    <dbReference type="NCBI Taxonomy" id="1987584"/>
    <lineage>
        <taxon>Bacteria</taxon>
        <taxon>Pseudomonadati</taxon>
        <taxon>Pseudomonadota</taxon>
        <taxon>Gammaproteobacteria</taxon>
        <taxon>Alteromonadales</taxon>
        <taxon>Shewanellaceae</taxon>
        <taxon>Shewanella</taxon>
    </lineage>
</organism>
<evidence type="ECO:0000313" key="2">
    <source>
        <dbReference type="EMBL" id="GGE80001.1"/>
    </source>
</evidence>
<keyword evidence="1" id="KW-0812">Transmembrane</keyword>
<feature type="transmembrane region" description="Helical" evidence="1">
    <location>
        <begin position="115"/>
        <end position="137"/>
    </location>
</feature>
<keyword evidence="3" id="KW-1185">Reference proteome</keyword>
<keyword evidence="1" id="KW-0472">Membrane</keyword>
<comment type="caution">
    <text evidence="2">The sequence shown here is derived from an EMBL/GenBank/DDBJ whole genome shotgun (WGS) entry which is preliminary data.</text>
</comment>
<name>A0ABQ1T3W8_9GAMM</name>
<evidence type="ECO:0008006" key="4">
    <source>
        <dbReference type="Google" id="ProtNLM"/>
    </source>
</evidence>